<reference evidence="2 3" key="1">
    <citation type="submission" date="2014-04" db="EMBL/GenBank/DDBJ databases">
        <authorList>
            <consortium name="DOE Joint Genome Institute"/>
            <person name="Kuo A."/>
            <person name="Girlanda M."/>
            <person name="Perotto S."/>
            <person name="Kohler A."/>
            <person name="Nagy L.G."/>
            <person name="Floudas D."/>
            <person name="Copeland A."/>
            <person name="Barry K.W."/>
            <person name="Cichocki N."/>
            <person name="Veneault-Fourrey C."/>
            <person name="LaButti K."/>
            <person name="Lindquist E.A."/>
            <person name="Lipzen A."/>
            <person name="Lundell T."/>
            <person name="Morin E."/>
            <person name="Murat C."/>
            <person name="Sun H."/>
            <person name="Tunlid A."/>
            <person name="Henrissat B."/>
            <person name="Grigoriev I.V."/>
            <person name="Hibbett D.S."/>
            <person name="Martin F."/>
            <person name="Nordberg H.P."/>
            <person name="Cantor M.N."/>
            <person name="Hua S.X."/>
        </authorList>
    </citation>
    <scope>NUCLEOTIDE SEQUENCE [LARGE SCALE GENOMIC DNA]</scope>
    <source>
        <strain evidence="2 3">MUT 4182</strain>
    </source>
</reference>
<gene>
    <name evidence="2" type="ORF">M407DRAFT_32826</name>
</gene>
<dbReference type="EMBL" id="KN823375">
    <property type="protein sequence ID" value="KIO17508.1"/>
    <property type="molecule type" value="Genomic_DNA"/>
</dbReference>
<keyword evidence="3" id="KW-1185">Reference proteome</keyword>
<evidence type="ECO:0000256" key="1">
    <source>
        <dbReference type="SAM" id="MobiDB-lite"/>
    </source>
</evidence>
<proteinExistence type="predicted"/>
<organism evidence="2 3">
    <name type="scientific">Tulasnella calospora MUT 4182</name>
    <dbReference type="NCBI Taxonomy" id="1051891"/>
    <lineage>
        <taxon>Eukaryota</taxon>
        <taxon>Fungi</taxon>
        <taxon>Dikarya</taxon>
        <taxon>Basidiomycota</taxon>
        <taxon>Agaricomycotina</taxon>
        <taxon>Agaricomycetes</taxon>
        <taxon>Cantharellales</taxon>
        <taxon>Tulasnellaceae</taxon>
        <taxon>Tulasnella</taxon>
    </lineage>
</organism>
<dbReference type="OrthoDB" id="3300791at2759"/>
<evidence type="ECO:0000313" key="2">
    <source>
        <dbReference type="EMBL" id="KIO17508.1"/>
    </source>
</evidence>
<name>A0A0C3K7W2_9AGAM</name>
<accession>A0A0C3K7W2</accession>
<protein>
    <submittedName>
        <fullName evidence="2">Uncharacterized protein</fullName>
    </submittedName>
</protein>
<dbReference type="HOGENOM" id="CLU_184144_0_0_1"/>
<dbReference type="Gene3D" id="1.25.40.10">
    <property type="entry name" value="Tetratricopeptide repeat domain"/>
    <property type="match status" value="1"/>
</dbReference>
<evidence type="ECO:0000313" key="3">
    <source>
        <dbReference type="Proteomes" id="UP000054248"/>
    </source>
</evidence>
<feature type="region of interest" description="Disordered" evidence="1">
    <location>
        <begin position="76"/>
        <end position="100"/>
    </location>
</feature>
<sequence length="100" mass="10849">MVGQTRYCALDIYSRIGDSLGRANVKRNLGHLYRAQGLNTKAAPLYAEARGLYNLTGDSFMEENCSYWLDVVSKEGDSSSTSLSVPGNDDVPSPAPNSDE</sequence>
<reference evidence="3" key="2">
    <citation type="submission" date="2015-01" db="EMBL/GenBank/DDBJ databases">
        <title>Evolutionary Origins and Diversification of the Mycorrhizal Mutualists.</title>
        <authorList>
            <consortium name="DOE Joint Genome Institute"/>
            <consortium name="Mycorrhizal Genomics Consortium"/>
            <person name="Kohler A."/>
            <person name="Kuo A."/>
            <person name="Nagy L.G."/>
            <person name="Floudas D."/>
            <person name="Copeland A."/>
            <person name="Barry K.W."/>
            <person name="Cichocki N."/>
            <person name="Veneault-Fourrey C."/>
            <person name="LaButti K."/>
            <person name="Lindquist E.A."/>
            <person name="Lipzen A."/>
            <person name="Lundell T."/>
            <person name="Morin E."/>
            <person name="Murat C."/>
            <person name="Riley R."/>
            <person name="Ohm R."/>
            <person name="Sun H."/>
            <person name="Tunlid A."/>
            <person name="Henrissat B."/>
            <person name="Grigoriev I.V."/>
            <person name="Hibbett D.S."/>
            <person name="Martin F."/>
        </authorList>
    </citation>
    <scope>NUCLEOTIDE SEQUENCE [LARGE SCALE GENOMIC DNA]</scope>
    <source>
        <strain evidence="3">MUT 4182</strain>
    </source>
</reference>
<dbReference type="InterPro" id="IPR011990">
    <property type="entry name" value="TPR-like_helical_dom_sf"/>
</dbReference>
<dbReference type="AlphaFoldDB" id="A0A0C3K7W2"/>
<dbReference type="Proteomes" id="UP000054248">
    <property type="component" value="Unassembled WGS sequence"/>
</dbReference>